<dbReference type="Gene3D" id="3.20.20.190">
    <property type="entry name" value="Phosphatidylinositol (PI) phosphodiesterase"/>
    <property type="match status" value="1"/>
</dbReference>
<dbReference type="PROSITE" id="PS51704">
    <property type="entry name" value="GP_PDE"/>
    <property type="match status" value="1"/>
</dbReference>
<organism evidence="2 3">
    <name type="scientific">Gryllotalpicola koreensis</name>
    <dbReference type="NCBI Taxonomy" id="993086"/>
    <lineage>
        <taxon>Bacteria</taxon>
        <taxon>Bacillati</taxon>
        <taxon>Actinomycetota</taxon>
        <taxon>Actinomycetes</taxon>
        <taxon>Micrococcales</taxon>
        <taxon>Microbacteriaceae</taxon>
        <taxon>Gryllotalpicola</taxon>
    </lineage>
</organism>
<dbReference type="Proteomes" id="UP001501079">
    <property type="component" value="Unassembled WGS sequence"/>
</dbReference>
<accession>A0ABP7ZYC0</accession>
<evidence type="ECO:0000313" key="2">
    <source>
        <dbReference type="EMBL" id="GAA4173067.1"/>
    </source>
</evidence>
<dbReference type="RefSeq" id="WP_344752863.1">
    <property type="nucleotide sequence ID" value="NZ_BAABBW010000002.1"/>
</dbReference>
<feature type="domain" description="GP-PDE" evidence="1">
    <location>
        <begin position="18"/>
        <end position="255"/>
    </location>
</feature>
<dbReference type="Pfam" id="PF03009">
    <property type="entry name" value="GDPD"/>
    <property type="match status" value="1"/>
</dbReference>
<keyword evidence="3" id="KW-1185">Reference proteome</keyword>
<dbReference type="SUPFAM" id="SSF51695">
    <property type="entry name" value="PLC-like phosphodiesterases"/>
    <property type="match status" value="1"/>
</dbReference>
<dbReference type="PANTHER" id="PTHR43805:SF1">
    <property type="entry name" value="GP-PDE DOMAIN-CONTAINING PROTEIN"/>
    <property type="match status" value="1"/>
</dbReference>
<evidence type="ECO:0000313" key="3">
    <source>
        <dbReference type="Proteomes" id="UP001501079"/>
    </source>
</evidence>
<name>A0ABP7ZYC0_9MICO</name>
<sequence>MTLPPASRDSGYFAPSRPRVLAHRGLAIDAPENTLLAFAHALAAGAPYVETDVHASADGVAIISHDPDLMRLTGRSARIDQLTAAELAEVDLGSGESFVTLGEALHALPDARFNIDIKTRAAADAAAAAILEQRAAHRVLVTSFDDATRRATLAALGGAVATSASQRGVVGALVGARLGLGFVVRAALGGVDAVQVPERQGPLTVVTRRFVDAVRRAGVEVHVWVVNDEDDMRRLIALGVDGIVTDRADLAVKLVKDLANP</sequence>
<comment type="caution">
    <text evidence="2">The sequence shown here is derived from an EMBL/GenBank/DDBJ whole genome shotgun (WGS) entry which is preliminary data.</text>
</comment>
<dbReference type="PANTHER" id="PTHR43805">
    <property type="entry name" value="GLYCEROPHOSPHORYL DIESTER PHOSPHODIESTERASE"/>
    <property type="match status" value="1"/>
</dbReference>
<dbReference type="InterPro" id="IPR030395">
    <property type="entry name" value="GP_PDE_dom"/>
</dbReference>
<gene>
    <name evidence="2" type="ORF">GCM10022287_14920</name>
</gene>
<dbReference type="EMBL" id="BAABBW010000002">
    <property type="protein sequence ID" value="GAA4173067.1"/>
    <property type="molecule type" value="Genomic_DNA"/>
</dbReference>
<evidence type="ECO:0000259" key="1">
    <source>
        <dbReference type="PROSITE" id="PS51704"/>
    </source>
</evidence>
<protein>
    <submittedName>
        <fullName evidence="2">Glycerophosphodiester phosphodiesterase</fullName>
    </submittedName>
</protein>
<reference evidence="3" key="1">
    <citation type="journal article" date="2019" name="Int. J. Syst. Evol. Microbiol.">
        <title>The Global Catalogue of Microorganisms (GCM) 10K type strain sequencing project: providing services to taxonomists for standard genome sequencing and annotation.</title>
        <authorList>
            <consortium name="The Broad Institute Genomics Platform"/>
            <consortium name="The Broad Institute Genome Sequencing Center for Infectious Disease"/>
            <person name="Wu L."/>
            <person name="Ma J."/>
        </authorList>
    </citation>
    <scope>NUCLEOTIDE SEQUENCE [LARGE SCALE GENOMIC DNA]</scope>
    <source>
        <strain evidence="3">JCM 17591</strain>
    </source>
</reference>
<proteinExistence type="predicted"/>
<dbReference type="InterPro" id="IPR017946">
    <property type="entry name" value="PLC-like_Pdiesterase_TIM-brl"/>
</dbReference>